<dbReference type="EMBL" id="JASBWS010000021">
    <property type="protein sequence ID" value="KAJ9110936.1"/>
    <property type="molecule type" value="Genomic_DNA"/>
</dbReference>
<protein>
    <submittedName>
        <fullName evidence="1">Uncharacterized protein</fullName>
    </submittedName>
</protein>
<organism evidence="1 2">
    <name type="scientific">Naganishia adeliensis</name>
    <dbReference type="NCBI Taxonomy" id="92952"/>
    <lineage>
        <taxon>Eukaryota</taxon>
        <taxon>Fungi</taxon>
        <taxon>Dikarya</taxon>
        <taxon>Basidiomycota</taxon>
        <taxon>Agaricomycotina</taxon>
        <taxon>Tremellomycetes</taxon>
        <taxon>Filobasidiales</taxon>
        <taxon>Filobasidiaceae</taxon>
        <taxon>Naganishia</taxon>
    </lineage>
</organism>
<evidence type="ECO:0000313" key="2">
    <source>
        <dbReference type="Proteomes" id="UP001230649"/>
    </source>
</evidence>
<evidence type="ECO:0000313" key="1">
    <source>
        <dbReference type="EMBL" id="KAJ9110936.1"/>
    </source>
</evidence>
<reference evidence="1" key="1">
    <citation type="submission" date="2023-04" db="EMBL/GenBank/DDBJ databases">
        <title>Draft Genome sequencing of Naganishia species isolated from polar environments using Oxford Nanopore Technology.</title>
        <authorList>
            <person name="Leo P."/>
            <person name="Venkateswaran K."/>
        </authorList>
    </citation>
    <scope>NUCLEOTIDE SEQUENCE</scope>
    <source>
        <strain evidence="1">MNA-CCFEE 5262</strain>
    </source>
</reference>
<proteinExistence type="predicted"/>
<sequence length="476" mass="53525">MREQKMTTVHHLQWDPGFVPWRIKVDEGRGLVFASTEESEEGEDQEIQGGLLVMDLSTKTIIQRIPEIRVYAHIEYDAGYLMTTGRGDTMDVYRVSDTEPSSRTTSSPSTSDETSVREPPLSPFGEITSPGFRALRMMGTTLATASETRIDVFDVPTLSLIQRIEIPRRQIAMIMYIELDDEYVFLCGLGYAAPLPPPAPGNDIPHPEPLLYVYRRNPPPTADAYFAIPLSFDPAYGLIASQTPVPDPRATLPDDPRFNVESPDAKPCVVAEVAPFELTSRVNGHDVVAPFRPDVPVACHYGTKNLIVLCRNGSTLIVQDYKNTFGLPPDQRNRKIFWIDFALEWARVLESGRRSPPRRLLPQYQDRLFVPWAVLVVIDLATLQIIPPAHTSLDTMSSSRTSGQIDLRSFDIPLPNQISSTHSLQATSEGVYFPAKVVPMRRGARDEDVESGWVPDDYRRDMRSGTDVLCLRYRRH</sequence>
<gene>
    <name evidence="1" type="ORF">QFC20_002702</name>
</gene>
<keyword evidence="2" id="KW-1185">Reference proteome</keyword>
<accession>A0ACC2WJD5</accession>
<name>A0ACC2WJD5_9TREE</name>
<dbReference type="Proteomes" id="UP001230649">
    <property type="component" value="Unassembled WGS sequence"/>
</dbReference>
<comment type="caution">
    <text evidence="1">The sequence shown here is derived from an EMBL/GenBank/DDBJ whole genome shotgun (WGS) entry which is preliminary data.</text>
</comment>